<feature type="coiled-coil region" evidence="1">
    <location>
        <begin position="268"/>
        <end position="298"/>
    </location>
</feature>
<dbReference type="PANTHER" id="PTHR33476">
    <property type="entry name" value="EMB|CAB62613.1"/>
    <property type="match status" value="1"/>
</dbReference>
<dbReference type="AlphaFoldDB" id="A0A0K9NTW3"/>
<sequence>MSDSVNSRVRKFIHGKNKKTPSDSEDGYQHLDFDHLFISQNEIGSHEKIRTEEYMSDRNSLLSLQPWIFRKKFNQLDVNTCTTDSSNIFYDGMDNNINLLDPPTSPKNFRFPYTSRRNQNRSSLRNCIRSKRNPLYSAAKPVESVENCLIPQLYYGNNFQMKDFCFSSEDASTSSEHSCNTDGSQLISKLSCDPPPHGYSVDGLKREGVTLEKFYPNMRKSKRRNESMRVGEELSNSGSKETGKQCNLEGDRLLLICMGISIGVFSTIMRNKKEVQQLNDLLKNSENLVRDLQEELDMKDSFTVNELIDDNLENDCVIDNLSDPQGKVNSSHDESPNLNFSMIDRSHSHTDGKNSEYMDKIEAELEIELEKLQLNMSYSSLEGKLSSLHDEFYLQDGELRGGMLEKGKEDEEDSGSNFSTGNHNLNYAVSPKELTLRLYELNQSRLEDHIMDLEAKLDHAQKKLQMTEEEKNERVHSYSSTSISSSSSPPTPTEVIENVEVVTTQPLCLNLCDDVPGEYEEACDEFIRISSLDENSNSGVEQQIGNSGEFFQLKTGEFYPDIGYFDRDDSIWKVGNNNENDLNLTVFDDGDDDDDAEGKMLIQQIVDRMRKSSSVALNTQKMLFSLDGQLDIIN</sequence>
<feature type="region of interest" description="Disordered" evidence="2">
    <location>
        <begin position="220"/>
        <end position="243"/>
    </location>
</feature>
<accession>A0A0K9NTW3</accession>
<reference evidence="4" key="1">
    <citation type="journal article" date="2016" name="Nature">
        <title>The genome of the seagrass Zostera marina reveals angiosperm adaptation to the sea.</title>
        <authorList>
            <person name="Olsen J.L."/>
            <person name="Rouze P."/>
            <person name="Verhelst B."/>
            <person name="Lin Y.-C."/>
            <person name="Bayer T."/>
            <person name="Collen J."/>
            <person name="Dattolo E."/>
            <person name="De Paoli E."/>
            <person name="Dittami S."/>
            <person name="Maumus F."/>
            <person name="Michel G."/>
            <person name="Kersting A."/>
            <person name="Lauritano C."/>
            <person name="Lohaus R."/>
            <person name="Toepel M."/>
            <person name="Tonon T."/>
            <person name="Vanneste K."/>
            <person name="Amirebrahimi M."/>
            <person name="Brakel J."/>
            <person name="Bostroem C."/>
            <person name="Chovatia M."/>
            <person name="Grimwood J."/>
            <person name="Jenkins J.W."/>
            <person name="Jueterbock A."/>
            <person name="Mraz A."/>
            <person name="Stam W.T."/>
            <person name="Tice H."/>
            <person name="Bornberg-Bauer E."/>
            <person name="Green P.J."/>
            <person name="Pearson G.A."/>
            <person name="Procaccini G."/>
            <person name="Duarte C.M."/>
            <person name="Schmutz J."/>
            <person name="Reusch T.B.H."/>
            <person name="Van de Peer Y."/>
        </authorList>
    </citation>
    <scope>NUCLEOTIDE SEQUENCE [LARGE SCALE GENOMIC DNA]</scope>
    <source>
        <strain evidence="4">cv. Finnish</strain>
    </source>
</reference>
<comment type="caution">
    <text evidence="3">The sequence shown here is derived from an EMBL/GenBank/DDBJ whole genome shotgun (WGS) entry which is preliminary data.</text>
</comment>
<dbReference type="PANTHER" id="PTHR33476:SF7">
    <property type="entry name" value="EMB|CAB62613.1"/>
    <property type="match status" value="1"/>
</dbReference>
<dbReference type="InterPro" id="IPR040348">
    <property type="entry name" value="POLAR-like"/>
</dbReference>
<dbReference type="OrthoDB" id="1701885at2759"/>
<gene>
    <name evidence="3" type="ORF">ZOSMA_69G00930</name>
</gene>
<name>A0A0K9NTW3_ZOSMR</name>
<proteinExistence type="predicted"/>
<evidence type="ECO:0000313" key="4">
    <source>
        <dbReference type="Proteomes" id="UP000036987"/>
    </source>
</evidence>
<evidence type="ECO:0000256" key="2">
    <source>
        <dbReference type="SAM" id="MobiDB-lite"/>
    </source>
</evidence>
<protein>
    <submittedName>
        <fullName evidence="3">Uncharacterized protein</fullName>
    </submittedName>
</protein>
<keyword evidence="4" id="KW-1185">Reference proteome</keyword>
<dbReference type="GO" id="GO:0008356">
    <property type="term" value="P:asymmetric cell division"/>
    <property type="evidence" value="ECO:0007669"/>
    <property type="project" value="InterPro"/>
</dbReference>
<feature type="compositionally biased region" description="Low complexity" evidence="2">
    <location>
        <begin position="477"/>
        <end position="493"/>
    </location>
</feature>
<dbReference type="EMBL" id="LFYR01001802">
    <property type="protein sequence ID" value="KMZ59395.1"/>
    <property type="molecule type" value="Genomic_DNA"/>
</dbReference>
<feature type="region of interest" description="Disordered" evidence="2">
    <location>
        <begin position="465"/>
        <end position="493"/>
    </location>
</feature>
<evidence type="ECO:0000313" key="3">
    <source>
        <dbReference type="EMBL" id="KMZ59395.1"/>
    </source>
</evidence>
<evidence type="ECO:0000256" key="1">
    <source>
        <dbReference type="SAM" id="Coils"/>
    </source>
</evidence>
<feature type="compositionally biased region" description="Basic and acidic residues" evidence="2">
    <location>
        <begin position="465"/>
        <end position="476"/>
    </location>
</feature>
<keyword evidence="1" id="KW-0175">Coiled coil</keyword>
<dbReference type="Proteomes" id="UP000036987">
    <property type="component" value="Unassembled WGS sequence"/>
</dbReference>
<organism evidence="3 4">
    <name type="scientific">Zostera marina</name>
    <name type="common">Eelgrass</name>
    <dbReference type="NCBI Taxonomy" id="29655"/>
    <lineage>
        <taxon>Eukaryota</taxon>
        <taxon>Viridiplantae</taxon>
        <taxon>Streptophyta</taxon>
        <taxon>Embryophyta</taxon>
        <taxon>Tracheophyta</taxon>
        <taxon>Spermatophyta</taxon>
        <taxon>Magnoliopsida</taxon>
        <taxon>Liliopsida</taxon>
        <taxon>Zosteraceae</taxon>
        <taxon>Zostera</taxon>
    </lineage>
</organism>
<dbReference type="OMA" id="HDANYPV"/>